<evidence type="ECO:0000256" key="3">
    <source>
        <dbReference type="ARBA" id="ARBA00005421"/>
    </source>
</evidence>
<evidence type="ECO:0000256" key="9">
    <source>
        <dbReference type="ARBA" id="ARBA00023306"/>
    </source>
</evidence>
<sequence length="245" mass="28172">MASLPSLTLKLIARRSQSSLRCGLITRLSRSYTTAREGTQISDEEEQSRINNLRNASGLPENLYKIYHGQAPNLSYKDLHKRKMLYAQLGAASGEDPRILWPSRAKLLDMEQEEIEEGSPLAERFARIQAEKVEAEKAKLERRNIIAKNMQQMPKLIAEYKKKQANIEAAAKERAAKKEILLQEARDVFGYKVQAHDPKFLQMTEEKELLEKAEKKKQKKEAKLKKSEQWHKQLSEPTPQDSTQT</sequence>
<dbReference type="GO" id="GO:1990904">
    <property type="term" value="C:ribonucleoprotein complex"/>
    <property type="evidence" value="ECO:0007669"/>
    <property type="project" value="UniProtKB-KW"/>
</dbReference>
<gene>
    <name evidence="16" type="ORF">CUNI_LOCUS2086</name>
</gene>
<evidence type="ECO:0000313" key="16">
    <source>
        <dbReference type="EMBL" id="CAG5116528.1"/>
    </source>
</evidence>
<evidence type="ECO:0000256" key="14">
    <source>
        <dbReference type="SAM" id="Coils"/>
    </source>
</evidence>
<evidence type="ECO:0000256" key="13">
    <source>
        <dbReference type="ARBA" id="ARBA00060144"/>
    </source>
</evidence>
<dbReference type="GO" id="GO:0005739">
    <property type="term" value="C:mitochondrion"/>
    <property type="evidence" value="ECO:0007669"/>
    <property type="project" value="UniProtKB-SubCell"/>
</dbReference>
<evidence type="ECO:0000256" key="11">
    <source>
        <dbReference type="ARBA" id="ARBA00035184"/>
    </source>
</evidence>
<evidence type="ECO:0000256" key="2">
    <source>
        <dbReference type="ARBA" id="ARBA00004173"/>
    </source>
</evidence>
<keyword evidence="5 14" id="KW-0175">Coiled coil</keyword>
<dbReference type="Proteomes" id="UP000678393">
    <property type="component" value="Unassembled WGS sequence"/>
</dbReference>
<dbReference type="AlphaFoldDB" id="A0A8S3YJG6"/>
<evidence type="ECO:0000256" key="15">
    <source>
        <dbReference type="SAM" id="MobiDB-lite"/>
    </source>
</evidence>
<proteinExistence type="inferred from homology"/>
<keyword evidence="9" id="KW-0131">Cell cycle</keyword>
<reference evidence="16" key="1">
    <citation type="submission" date="2021-04" db="EMBL/GenBank/DDBJ databases">
        <authorList>
            <consortium name="Molecular Ecology Group"/>
        </authorList>
    </citation>
    <scope>NUCLEOTIDE SEQUENCE</scope>
</reference>
<dbReference type="PANTHER" id="PTHR31761:SF1">
    <property type="entry name" value="LARGE RIBOSOMAL SUBUNIT PROTEIN ML64"/>
    <property type="match status" value="1"/>
</dbReference>
<evidence type="ECO:0000256" key="6">
    <source>
        <dbReference type="ARBA" id="ARBA00023128"/>
    </source>
</evidence>
<evidence type="ECO:0000256" key="4">
    <source>
        <dbReference type="ARBA" id="ARBA00022980"/>
    </source>
</evidence>
<dbReference type="EMBL" id="CAJHNH020000269">
    <property type="protein sequence ID" value="CAG5116528.1"/>
    <property type="molecule type" value="Genomic_DNA"/>
</dbReference>
<evidence type="ECO:0000256" key="7">
    <source>
        <dbReference type="ARBA" id="ARBA00023242"/>
    </source>
</evidence>
<dbReference type="PANTHER" id="PTHR31761">
    <property type="entry name" value="GROWTH ARREST AND DNA DAMAGE-INDUCIBLE PROTEINS-INTERACTING PROTEIN 1 GADD45GIP1"/>
    <property type="match status" value="1"/>
</dbReference>
<dbReference type="Pfam" id="PF10147">
    <property type="entry name" value="CR6_interact"/>
    <property type="match status" value="1"/>
</dbReference>
<evidence type="ECO:0000256" key="5">
    <source>
        <dbReference type="ARBA" id="ARBA00023054"/>
    </source>
</evidence>
<keyword evidence="6" id="KW-0496">Mitochondrion</keyword>
<evidence type="ECO:0000256" key="12">
    <source>
        <dbReference type="ARBA" id="ARBA00035485"/>
    </source>
</evidence>
<feature type="coiled-coil region" evidence="14">
    <location>
        <begin position="123"/>
        <end position="173"/>
    </location>
</feature>
<protein>
    <recommendedName>
        <fullName evidence="11">Large ribosomal subunit protein mL64</fullName>
    </recommendedName>
    <alternativeName>
        <fullName evidence="10">39S ribosomal protein L59, mitochondrial</fullName>
    </alternativeName>
    <alternativeName>
        <fullName evidence="12">Growth arrest and DNA damage-inducible proteins-interacting protein 1</fullName>
    </alternativeName>
</protein>
<organism evidence="16 17">
    <name type="scientific">Candidula unifasciata</name>
    <dbReference type="NCBI Taxonomy" id="100452"/>
    <lineage>
        <taxon>Eukaryota</taxon>
        <taxon>Metazoa</taxon>
        <taxon>Spiralia</taxon>
        <taxon>Lophotrochozoa</taxon>
        <taxon>Mollusca</taxon>
        <taxon>Gastropoda</taxon>
        <taxon>Heterobranchia</taxon>
        <taxon>Euthyneura</taxon>
        <taxon>Panpulmonata</taxon>
        <taxon>Eupulmonata</taxon>
        <taxon>Stylommatophora</taxon>
        <taxon>Helicina</taxon>
        <taxon>Helicoidea</taxon>
        <taxon>Geomitridae</taxon>
        <taxon>Candidula</taxon>
    </lineage>
</organism>
<dbReference type="OrthoDB" id="6123867at2759"/>
<comment type="subcellular location">
    <subcellularLocation>
        <location evidence="2">Mitochondrion</location>
    </subcellularLocation>
    <subcellularLocation>
        <location evidence="1">Nucleus</location>
    </subcellularLocation>
</comment>
<evidence type="ECO:0000256" key="1">
    <source>
        <dbReference type="ARBA" id="ARBA00004123"/>
    </source>
</evidence>
<keyword evidence="8" id="KW-0687">Ribonucleoprotein</keyword>
<comment type="function">
    <text evidence="13">Acts as a negative regulator of G1 to S cell cycle phase progression by inhibiting cyclin-dependent kinases. Inhibitory effects are additive with GADD45 proteins but also occur in the absence of GADD45 proteins. Acts as a repressor of the orphan nuclear receptor NR4A1 by inhibiting AB domain-mediated transcriptional activity. May be involved in the hormone-mediated regulation of NR4A1 transcriptional activity. May play a role in mitochondrial protein synthesis.</text>
</comment>
<evidence type="ECO:0000256" key="8">
    <source>
        <dbReference type="ARBA" id="ARBA00023274"/>
    </source>
</evidence>
<feature type="compositionally biased region" description="Polar residues" evidence="15">
    <location>
        <begin position="235"/>
        <end position="245"/>
    </location>
</feature>
<keyword evidence="7" id="KW-0539">Nucleus</keyword>
<dbReference type="GO" id="GO:0005840">
    <property type="term" value="C:ribosome"/>
    <property type="evidence" value="ECO:0007669"/>
    <property type="project" value="UniProtKB-KW"/>
</dbReference>
<comment type="similarity">
    <text evidence="3">Belongs to the mitochondrion-specific ribosomal protein mL64 family.</text>
</comment>
<dbReference type="InterPro" id="IPR043035">
    <property type="entry name" value="Ribosomal_mL64_sf"/>
</dbReference>
<comment type="caution">
    <text evidence="16">The sequence shown here is derived from an EMBL/GenBank/DDBJ whole genome shotgun (WGS) entry which is preliminary data.</text>
</comment>
<dbReference type="GO" id="GO:0005634">
    <property type="term" value="C:nucleus"/>
    <property type="evidence" value="ECO:0007669"/>
    <property type="project" value="UniProtKB-SubCell"/>
</dbReference>
<dbReference type="InterPro" id="IPR018472">
    <property type="entry name" value="Ribosomal_mL64"/>
</dbReference>
<accession>A0A8S3YJG6</accession>
<name>A0A8S3YJG6_9EUPU</name>
<evidence type="ECO:0000313" key="17">
    <source>
        <dbReference type="Proteomes" id="UP000678393"/>
    </source>
</evidence>
<keyword evidence="4" id="KW-0689">Ribosomal protein</keyword>
<keyword evidence="17" id="KW-1185">Reference proteome</keyword>
<evidence type="ECO:0000256" key="10">
    <source>
        <dbReference type="ARBA" id="ARBA00030700"/>
    </source>
</evidence>
<feature type="compositionally biased region" description="Basic and acidic residues" evidence="15">
    <location>
        <begin position="224"/>
        <end position="234"/>
    </location>
</feature>
<dbReference type="Gene3D" id="6.10.280.120">
    <property type="entry name" value="Growth arrest and DNA-damage-inducible proteins-interacting protein 1"/>
    <property type="match status" value="1"/>
</dbReference>
<feature type="region of interest" description="Disordered" evidence="15">
    <location>
        <begin position="212"/>
        <end position="245"/>
    </location>
</feature>